<dbReference type="STRING" id="452652.KSE_00970t"/>
<dbReference type="KEGG" id="ksk:KSE_75770t"/>
<organism evidence="2 4">
    <name type="scientific">Kitasatospora setae (strain ATCC 33774 / DSM 43861 / JCM 3304 / KCC A-0304 / NBRC 14216 / KM-6054)</name>
    <name type="common">Streptomyces setae</name>
    <dbReference type="NCBI Taxonomy" id="452652"/>
    <lineage>
        <taxon>Bacteria</taxon>
        <taxon>Bacillati</taxon>
        <taxon>Actinomycetota</taxon>
        <taxon>Actinomycetes</taxon>
        <taxon>Kitasatosporales</taxon>
        <taxon>Streptomycetaceae</taxon>
        <taxon>Kitasatospora</taxon>
    </lineage>
</organism>
<dbReference type="EMBL" id="AP010968">
    <property type="protein sequence ID" value="BAJ33330.1"/>
    <property type="molecule type" value="Genomic_DNA"/>
</dbReference>
<accession>E4N417</accession>
<evidence type="ECO:0000313" key="2">
    <source>
        <dbReference type="EMBL" id="BAJ25948.1"/>
    </source>
</evidence>
<dbReference type="SUPFAM" id="SSF52091">
    <property type="entry name" value="SpoIIaa-like"/>
    <property type="match status" value="1"/>
</dbReference>
<protein>
    <submittedName>
        <fullName evidence="2">Putative antagonist protein</fullName>
    </submittedName>
</protein>
<feature type="domain" description="STAS" evidence="1">
    <location>
        <begin position="16"/>
        <end position="113"/>
    </location>
</feature>
<dbReference type="PROSITE" id="PS50801">
    <property type="entry name" value="STAS"/>
    <property type="match status" value="1"/>
</dbReference>
<dbReference type="InterPro" id="IPR058548">
    <property type="entry name" value="MlaB-like_STAS"/>
</dbReference>
<name>E4N417_KITSK</name>
<evidence type="ECO:0000313" key="4">
    <source>
        <dbReference type="Proteomes" id="UP000007076"/>
    </source>
</evidence>
<reference evidence="2 4" key="1">
    <citation type="journal article" date="2010" name="DNA Res.">
        <title>Genome sequence of Kitasatospora setae NBRC 14216T: an evolutionary snapshot of the family Streptomycetaceae.</title>
        <authorList>
            <person name="Ichikawa N."/>
            <person name="Oguchi A."/>
            <person name="Ikeda H."/>
            <person name="Ishikawa J."/>
            <person name="Kitani S."/>
            <person name="Watanabe Y."/>
            <person name="Nakamura S."/>
            <person name="Katano Y."/>
            <person name="Kishi E."/>
            <person name="Sasagawa M."/>
            <person name="Ankai A."/>
            <person name="Fukui S."/>
            <person name="Hashimoto Y."/>
            <person name="Kamata S."/>
            <person name="Otoguro M."/>
            <person name="Tanikawa S."/>
            <person name="Nihira T."/>
            <person name="Horinouchi S."/>
            <person name="Ohnishi Y."/>
            <person name="Hayakawa M."/>
            <person name="Kuzuyama T."/>
            <person name="Arisawa A."/>
            <person name="Nomoto F."/>
            <person name="Miura H."/>
            <person name="Takahashi Y."/>
            <person name="Fujita N."/>
        </authorList>
    </citation>
    <scope>NUCLEOTIDE SEQUENCE [LARGE SCALE GENOMIC DNA]</scope>
    <source>
        <strain evidence="4">ATCC 33774 / DSM 43861 / JCM 3304 / KCC A-0304 / NBRC 14216 / KM-6054</strain>
        <strain evidence="2">KM-6054</strain>
    </source>
</reference>
<dbReference type="CDD" id="cd07043">
    <property type="entry name" value="STAS_anti-anti-sigma_factors"/>
    <property type="match status" value="1"/>
</dbReference>
<proteinExistence type="predicted"/>
<keyword evidence="4" id="KW-1185">Reference proteome</keyword>
<dbReference type="Pfam" id="PF13466">
    <property type="entry name" value="STAS_2"/>
    <property type="match status" value="1"/>
</dbReference>
<evidence type="ECO:0000259" key="1">
    <source>
        <dbReference type="PROSITE" id="PS50801"/>
    </source>
</evidence>
<dbReference type="PATRIC" id="fig|452652.3.peg.7620"/>
<dbReference type="InterPro" id="IPR002645">
    <property type="entry name" value="STAS_dom"/>
</dbReference>
<dbReference type="Gene3D" id="3.30.750.24">
    <property type="entry name" value="STAS domain"/>
    <property type="match status" value="1"/>
</dbReference>
<dbReference type="AlphaFoldDB" id="E4N417"/>
<dbReference type="Proteomes" id="UP000007076">
    <property type="component" value="Chromosome"/>
</dbReference>
<dbReference type="InterPro" id="IPR036513">
    <property type="entry name" value="STAS_dom_sf"/>
</dbReference>
<sequence>MTFEAYYGITGSTATIHLTGELPERRVPALRGLVEQALQRPLNRLVLRVHGLRSICAGGVRCLAHTQQLLPRGAQITVDGAGTAVRRALTAAGLDTAMTLTDDPTHTTGPAGA</sequence>
<dbReference type="eggNOG" id="COG1366">
    <property type="taxonomic scope" value="Bacteria"/>
</dbReference>
<dbReference type="KEGG" id="ksk:KSE_00970t"/>
<evidence type="ECO:0000313" key="3">
    <source>
        <dbReference type="EMBL" id="BAJ33330.1"/>
    </source>
</evidence>
<gene>
    <name evidence="2" type="ordered locus">KSE_00970t</name>
    <name evidence="3" type="ordered locus">KSE_75770t</name>
</gene>
<dbReference type="RefSeq" id="WP_014133269.1">
    <property type="nucleotide sequence ID" value="NC_016109.1"/>
</dbReference>
<dbReference type="EMBL" id="AP010968">
    <property type="protein sequence ID" value="BAJ25948.1"/>
    <property type="molecule type" value="Genomic_DNA"/>
</dbReference>
<dbReference type="HOGENOM" id="CLU_115403_3_1_11"/>